<evidence type="ECO:0000313" key="2">
    <source>
        <dbReference type="EMBL" id="CAA9291713.1"/>
    </source>
</evidence>
<dbReference type="AlphaFoldDB" id="A0A6J4JZQ0"/>
<feature type="transmembrane region" description="Helical" evidence="1">
    <location>
        <begin position="110"/>
        <end position="131"/>
    </location>
</feature>
<keyword evidence="1" id="KW-0472">Membrane</keyword>
<reference evidence="2" key="1">
    <citation type="submission" date="2020-02" db="EMBL/GenBank/DDBJ databases">
        <authorList>
            <person name="Meier V. D."/>
        </authorList>
    </citation>
    <scope>NUCLEOTIDE SEQUENCE</scope>
    <source>
        <strain evidence="2">AVDCRST_MAG26</strain>
    </source>
</reference>
<feature type="transmembrane region" description="Helical" evidence="1">
    <location>
        <begin position="138"/>
        <end position="158"/>
    </location>
</feature>
<protein>
    <recommendedName>
        <fullName evidence="3">DUF4386 family protein</fullName>
    </recommendedName>
</protein>
<organism evidence="2">
    <name type="scientific">uncultured Chloroflexia bacterium</name>
    <dbReference type="NCBI Taxonomy" id="1672391"/>
    <lineage>
        <taxon>Bacteria</taxon>
        <taxon>Bacillati</taxon>
        <taxon>Chloroflexota</taxon>
        <taxon>Chloroflexia</taxon>
        <taxon>environmental samples</taxon>
    </lineage>
</organism>
<gene>
    <name evidence="2" type="ORF">AVDCRST_MAG26-4141</name>
</gene>
<feature type="transmembrane region" description="Helical" evidence="1">
    <location>
        <begin position="31"/>
        <end position="53"/>
    </location>
</feature>
<feature type="transmembrane region" description="Helical" evidence="1">
    <location>
        <begin position="65"/>
        <end position="90"/>
    </location>
</feature>
<keyword evidence="1" id="KW-0812">Transmembrane</keyword>
<name>A0A6J4JZQ0_9CHLR</name>
<proteinExistence type="predicted"/>
<keyword evidence="1" id="KW-1133">Transmembrane helix</keyword>
<accession>A0A6J4JZQ0</accession>
<evidence type="ECO:0008006" key="3">
    <source>
        <dbReference type="Google" id="ProtNLM"/>
    </source>
</evidence>
<feature type="transmembrane region" description="Helical" evidence="1">
    <location>
        <begin position="5"/>
        <end position="25"/>
    </location>
</feature>
<evidence type="ECO:0000256" key="1">
    <source>
        <dbReference type="SAM" id="Phobius"/>
    </source>
</evidence>
<feature type="transmembrane region" description="Helical" evidence="1">
    <location>
        <begin position="164"/>
        <end position="182"/>
    </location>
</feature>
<dbReference type="EMBL" id="CADCTK010000971">
    <property type="protein sequence ID" value="CAA9291713.1"/>
    <property type="molecule type" value="Genomic_DNA"/>
</dbReference>
<sequence length="204" mass="21586">MQGRIWPRLGAISGLLYVVLLFGPSSTGSDAQIIIVLELIGMLFFIPFLGYLYSILRQAEGEGAWLAPTAFAAGLMDLTIKLGGIAPSFAAQPEGLEPQLHDALHKMNSVAFIVTMLPIGVMMAAVAIVIIKTRVLPLWLGLLAAVTAPACWVNGMFLDSEFGPAFLLFLLWVSIASIVLTLRVGRATVPAATGAISARPEPAG</sequence>